<evidence type="ECO:0008006" key="4">
    <source>
        <dbReference type="Google" id="ProtNLM"/>
    </source>
</evidence>
<dbReference type="Gene3D" id="1.20.90.10">
    <property type="entry name" value="Phospholipase A2 domain"/>
    <property type="match status" value="1"/>
</dbReference>
<evidence type="ECO:0000313" key="3">
    <source>
        <dbReference type="Proteomes" id="UP000273405"/>
    </source>
</evidence>
<evidence type="ECO:0000313" key="2">
    <source>
        <dbReference type="EMBL" id="RKH41663.1"/>
    </source>
</evidence>
<keyword evidence="1" id="KW-0732">Signal</keyword>
<dbReference type="SUPFAM" id="SSF48619">
    <property type="entry name" value="Phospholipase A2, PLA2"/>
    <property type="match status" value="1"/>
</dbReference>
<dbReference type="Proteomes" id="UP000273405">
    <property type="component" value="Unassembled WGS sequence"/>
</dbReference>
<feature type="signal peptide" evidence="1">
    <location>
        <begin position="1"/>
        <end position="36"/>
    </location>
</feature>
<organism evidence="2 3">
    <name type="scientific">Corallococcus sicarius</name>
    <dbReference type="NCBI Taxonomy" id="2316726"/>
    <lineage>
        <taxon>Bacteria</taxon>
        <taxon>Pseudomonadati</taxon>
        <taxon>Myxococcota</taxon>
        <taxon>Myxococcia</taxon>
        <taxon>Myxococcales</taxon>
        <taxon>Cystobacterineae</taxon>
        <taxon>Myxococcaceae</taxon>
        <taxon>Corallococcus</taxon>
    </lineage>
</organism>
<evidence type="ECO:0000256" key="1">
    <source>
        <dbReference type="SAM" id="SignalP"/>
    </source>
</evidence>
<dbReference type="GO" id="GO:0006644">
    <property type="term" value="P:phospholipid metabolic process"/>
    <property type="evidence" value="ECO:0007669"/>
    <property type="project" value="InterPro"/>
</dbReference>
<proteinExistence type="predicted"/>
<dbReference type="EMBL" id="RAWG01000102">
    <property type="protein sequence ID" value="RKH41663.1"/>
    <property type="molecule type" value="Genomic_DNA"/>
</dbReference>
<keyword evidence="3" id="KW-1185">Reference proteome</keyword>
<accession>A0A3A8NCG2</accession>
<reference evidence="3" key="1">
    <citation type="submission" date="2018-09" db="EMBL/GenBank/DDBJ databases">
        <authorList>
            <person name="Livingstone P.G."/>
            <person name="Whitworth D.E."/>
        </authorList>
    </citation>
    <scope>NUCLEOTIDE SEQUENCE [LARGE SCALE GENOMIC DNA]</scope>
    <source>
        <strain evidence="3">CA040B</strain>
    </source>
</reference>
<dbReference type="GO" id="GO:0016042">
    <property type="term" value="P:lipid catabolic process"/>
    <property type="evidence" value="ECO:0007669"/>
    <property type="project" value="InterPro"/>
</dbReference>
<dbReference type="InterPro" id="IPR010711">
    <property type="entry name" value="PLA2G12"/>
</dbReference>
<dbReference type="GO" id="GO:0005509">
    <property type="term" value="F:calcium ion binding"/>
    <property type="evidence" value="ECO:0007669"/>
    <property type="project" value="InterPro"/>
</dbReference>
<dbReference type="GO" id="GO:0004623">
    <property type="term" value="F:phospholipase A2 activity"/>
    <property type="evidence" value="ECO:0007669"/>
    <property type="project" value="InterPro"/>
</dbReference>
<dbReference type="AlphaFoldDB" id="A0A3A8NCG2"/>
<dbReference type="PANTHER" id="PTHR12824">
    <property type="entry name" value="GROUP XII SECRETORY PHOSPHOLIPASE A2 FAMILY MEMBER"/>
    <property type="match status" value="1"/>
</dbReference>
<feature type="chain" id="PRO_5017384738" description="Phospholipase" evidence="1">
    <location>
        <begin position="37"/>
        <end position="329"/>
    </location>
</feature>
<gene>
    <name evidence="2" type="ORF">D7X12_17635</name>
</gene>
<sequence>MVRVAGLSAACVPRETFWVAAMVAVFVLMFPGHASAQYACHSQPGTPGCYFDCGPGGATWPGGAIHMCTCDGSPQSLPAGASSGMGPSCYIIGSHCAPWESYPHSTSSCSQWPCTPGAACTAASGCPGVCVYTSPSGAQSGSPVACVEDPQAACCPGQQPSCGNTCCGEGEVCAAGACKPACGSLPYEPANQCCVDENIRPKFQIEDLSHCPDRVARPGWDPADPSHINGCGPDGSPDIFPDFYGSVEFGPTCNLHDSCYGTCLSDRLDCDDKFAKRLEASCRDVYPGVLMTRQRNRCLRLASSFALGVSVGGSGAYGAAQKKACICCQ</sequence>
<name>A0A3A8NCG2_9BACT</name>
<protein>
    <recommendedName>
        <fullName evidence="4">Phospholipase</fullName>
    </recommendedName>
</protein>
<dbReference type="GO" id="GO:0050482">
    <property type="term" value="P:arachidonate secretion"/>
    <property type="evidence" value="ECO:0007669"/>
    <property type="project" value="InterPro"/>
</dbReference>
<dbReference type="InterPro" id="IPR036444">
    <property type="entry name" value="PLipase_A2_dom_sf"/>
</dbReference>
<dbReference type="Pfam" id="PF06951">
    <property type="entry name" value="PLA2G12"/>
    <property type="match status" value="1"/>
</dbReference>
<dbReference type="GO" id="GO:0005576">
    <property type="term" value="C:extracellular region"/>
    <property type="evidence" value="ECO:0007669"/>
    <property type="project" value="InterPro"/>
</dbReference>
<comment type="caution">
    <text evidence="2">The sequence shown here is derived from an EMBL/GenBank/DDBJ whole genome shotgun (WGS) entry which is preliminary data.</text>
</comment>
<dbReference type="PANTHER" id="PTHR12824:SF8">
    <property type="entry name" value="GXIVSPLA2, ISOFORM A"/>
    <property type="match status" value="1"/>
</dbReference>